<dbReference type="GO" id="GO:0043565">
    <property type="term" value="F:sequence-specific DNA binding"/>
    <property type="evidence" value="ECO:0007669"/>
    <property type="project" value="InterPro"/>
</dbReference>
<dbReference type="InterPro" id="IPR018060">
    <property type="entry name" value="HTH_AraC"/>
</dbReference>
<dbReference type="Proteomes" id="UP000050349">
    <property type="component" value="Unassembled WGS sequence"/>
</dbReference>
<reference evidence="5 6" key="1">
    <citation type="submission" date="2015-09" db="EMBL/GenBank/DDBJ databases">
        <authorList>
            <person name="Jackson K.R."/>
            <person name="Lunt B.L."/>
            <person name="Fisher J.N.B."/>
            <person name="Gardner A.V."/>
            <person name="Bailey M.E."/>
            <person name="Deus L.M."/>
            <person name="Earl A.S."/>
            <person name="Gibby P.D."/>
            <person name="Hartmann K.A."/>
            <person name="Liu J.E."/>
            <person name="Manci A.M."/>
            <person name="Nielsen D.A."/>
            <person name="Solomon M.B."/>
            <person name="Breakwell D.P."/>
            <person name="Burnett S.H."/>
            <person name="Grose J.H."/>
        </authorList>
    </citation>
    <scope>NUCLEOTIDE SEQUENCE [LARGE SCALE GENOMIC DNA]</scope>
    <source>
        <strain evidence="5 6">S613</strain>
    </source>
</reference>
<dbReference type="EMBL" id="LJXB01000088">
    <property type="protein sequence ID" value="KPU55972.1"/>
    <property type="molecule type" value="Genomic_DNA"/>
</dbReference>
<gene>
    <name evidence="5" type="ORF">AN403_1679</name>
</gene>
<accession>A0A0P8WSF1</accession>
<dbReference type="OrthoDB" id="110167at2"/>
<feature type="region of interest" description="Disordered" evidence="3">
    <location>
        <begin position="1"/>
        <end position="22"/>
    </location>
</feature>
<keyword evidence="1" id="KW-0805">Transcription regulation</keyword>
<feature type="domain" description="HTH araC/xylS-type" evidence="4">
    <location>
        <begin position="32"/>
        <end position="74"/>
    </location>
</feature>
<comment type="caution">
    <text evidence="5">The sequence shown here is derived from an EMBL/GenBank/DDBJ whole genome shotgun (WGS) entry which is preliminary data.</text>
</comment>
<evidence type="ECO:0000256" key="1">
    <source>
        <dbReference type="ARBA" id="ARBA00023015"/>
    </source>
</evidence>
<dbReference type="InterPro" id="IPR009057">
    <property type="entry name" value="Homeodomain-like_sf"/>
</dbReference>
<dbReference type="Gene3D" id="1.10.10.60">
    <property type="entry name" value="Homeodomain-like"/>
    <property type="match status" value="1"/>
</dbReference>
<dbReference type="PATRIC" id="fig|294.162.peg.4730"/>
<dbReference type="AlphaFoldDB" id="A0A0P8WSF1"/>
<protein>
    <submittedName>
        <fullName evidence="5">Helix-turn-helix domain protein</fullName>
    </submittedName>
</protein>
<evidence type="ECO:0000259" key="4">
    <source>
        <dbReference type="PROSITE" id="PS01124"/>
    </source>
</evidence>
<dbReference type="RefSeq" id="WP_057399473.1">
    <property type="nucleotide sequence ID" value="NZ_LJXB01000088.1"/>
</dbReference>
<dbReference type="Pfam" id="PF00165">
    <property type="entry name" value="HTH_AraC"/>
    <property type="match status" value="1"/>
</dbReference>
<evidence type="ECO:0000256" key="2">
    <source>
        <dbReference type="ARBA" id="ARBA00023163"/>
    </source>
</evidence>
<evidence type="ECO:0000313" key="6">
    <source>
        <dbReference type="Proteomes" id="UP000050349"/>
    </source>
</evidence>
<dbReference type="PROSITE" id="PS01124">
    <property type="entry name" value="HTH_ARAC_FAMILY_2"/>
    <property type="match status" value="1"/>
</dbReference>
<organism evidence="5 6">
    <name type="scientific">Pseudomonas fluorescens</name>
    <dbReference type="NCBI Taxonomy" id="294"/>
    <lineage>
        <taxon>Bacteria</taxon>
        <taxon>Pseudomonadati</taxon>
        <taxon>Pseudomonadota</taxon>
        <taxon>Gammaproteobacteria</taxon>
        <taxon>Pseudomonadales</taxon>
        <taxon>Pseudomonadaceae</taxon>
        <taxon>Pseudomonas</taxon>
    </lineage>
</organism>
<evidence type="ECO:0000256" key="3">
    <source>
        <dbReference type="SAM" id="MobiDB-lite"/>
    </source>
</evidence>
<evidence type="ECO:0000313" key="5">
    <source>
        <dbReference type="EMBL" id="KPU55972.1"/>
    </source>
</evidence>
<proteinExistence type="predicted"/>
<sequence length="86" mass="9533">MAHVQHNTTCVSATQTQKATTGGLTPWRESLQLIEKTNLTLTQIGLECGFCDQAHFSHIFTRSEGVTPFAWRCRAVRSAPPGRLPH</sequence>
<dbReference type="SUPFAM" id="SSF46689">
    <property type="entry name" value="Homeodomain-like"/>
    <property type="match status" value="1"/>
</dbReference>
<dbReference type="GO" id="GO:0003700">
    <property type="term" value="F:DNA-binding transcription factor activity"/>
    <property type="evidence" value="ECO:0007669"/>
    <property type="project" value="InterPro"/>
</dbReference>
<keyword evidence="2" id="KW-0804">Transcription</keyword>
<name>A0A0P8WSF1_PSEFL</name>